<evidence type="ECO:0000256" key="2">
    <source>
        <dbReference type="ARBA" id="ARBA00005378"/>
    </source>
</evidence>
<evidence type="ECO:0000256" key="3">
    <source>
        <dbReference type="ARBA" id="ARBA00022705"/>
    </source>
</evidence>
<evidence type="ECO:0000256" key="6">
    <source>
        <dbReference type="ARBA" id="ARBA00023242"/>
    </source>
</evidence>
<dbReference type="Proteomes" id="UP000241769">
    <property type="component" value="Unassembled WGS sequence"/>
</dbReference>
<dbReference type="FunFam" id="1.10.8.60:FF:000012">
    <property type="entry name" value="Replication factor C subunit 4"/>
    <property type="match status" value="1"/>
</dbReference>
<dbReference type="AlphaFoldDB" id="A0A2P6MSE4"/>
<keyword evidence="3" id="KW-0235">DNA replication</keyword>
<dbReference type="Pfam" id="PF08542">
    <property type="entry name" value="Rep_fac_C"/>
    <property type="match status" value="1"/>
</dbReference>
<evidence type="ECO:0000256" key="5">
    <source>
        <dbReference type="ARBA" id="ARBA00022840"/>
    </source>
</evidence>
<comment type="caution">
    <text evidence="9">The sequence shown here is derived from an EMBL/GenBank/DDBJ whole genome shotgun (WGS) entry which is preliminary data.</text>
</comment>
<dbReference type="InterPro" id="IPR008921">
    <property type="entry name" value="DNA_pol3_clamp-load_cplx_C"/>
</dbReference>
<name>A0A2P6MSE4_9EUKA</name>
<dbReference type="InParanoid" id="A0A2P6MSE4"/>
<dbReference type="InterPro" id="IPR050238">
    <property type="entry name" value="DNA_Rep/Repair_Clamp_Loader"/>
</dbReference>
<dbReference type="GO" id="GO:0003689">
    <property type="term" value="F:DNA clamp loader activity"/>
    <property type="evidence" value="ECO:0007669"/>
    <property type="project" value="TreeGrafter"/>
</dbReference>
<dbReference type="GO" id="GO:0006281">
    <property type="term" value="P:DNA repair"/>
    <property type="evidence" value="ECO:0007669"/>
    <property type="project" value="TreeGrafter"/>
</dbReference>
<dbReference type="GO" id="GO:0005634">
    <property type="term" value="C:nucleus"/>
    <property type="evidence" value="ECO:0007669"/>
    <property type="project" value="UniProtKB-SubCell"/>
</dbReference>
<dbReference type="InterPro" id="IPR013748">
    <property type="entry name" value="Rep_factorC_C"/>
</dbReference>
<dbReference type="CDD" id="cd18140">
    <property type="entry name" value="HLD_clamp_RFC"/>
    <property type="match status" value="1"/>
</dbReference>
<dbReference type="SUPFAM" id="SSF48019">
    <property type="entry name" value="post-AAA+ oligomerization domain-like"/>
    <property type="match status" value="1"/>
</dbReference>
<dbReference type="Gene3D" id="1.20.272.10">
    <property type="match status" value="1"/>
</dbReference>
<evidence type="ECO:0000256" key="4">
    <source>
        <dbReference type="ARBA" id="ARBA00022741"/>
    </source>
</evidence>
<dbReference type="Gene3D" id="1.10.8.60">
    <property type="match status" value="1"/>
</dbReference>
<evidence type="ECO:0000256" key="7">
    <source>
        <dbReference type="ARBA" id="ARBA00040745"/>
    </source>
</evidence>
<dbReference type="STRING" id="1890364.A0A2P6MSE4"/>
<dbReference type="GO" id="GO:0005524">
    <property type="term" value="F:ATP binding"/>
    <property type="evidence" value="ECO:0007669"/>
    <property type="project" value="UniProtKB-KW"/>
</dbReference>
<dbReference type="SMART" id="SM00382">
    <property type="entry name" value="AAA"/>
    <property type="match status" value="1"/>
</dbReference>
<protein>
    <recommendedName>
        <fullName evidence="7">Replication factor C subunit 2</fullName>
    </recommendedName>
</protein>
<feature type="domain" description="AAA+ ATPase" evidence="8">
    <location>
        <begin position="41"/>
        <end position="173"/>
    </location>
</feature>
<dbReference type="SUPFAM" id="SSF52540">
    <property type="entry name" value="P-loop containing nucleoside triphosphate hydrolases"/>
    <property type="match status" value="1"/>
</dbReference>
<accession>A0A2P6MSE4</accession>
<dbReference type="Pfam" id="PF00004">
    <property type="entry name" value="AAA"/>
    <property type="match status" value="1"/>
</dbReference>
<dbReference type="PANTHER" id="PTHR11669:SF5">
    <property type="entry name" value="REPLICATION FACTOR C SUBUNIT 2"/>
    <property type="match status" value="1"/>
</dbReference>
<dbReference type="Gene3D" id="3.40.50.300">
    <property type="entry name" value="P-loop containing nucleotide triphosphate hydrolases"/>
    <property type="match status" value="1"/>
</dbReference>
<dbReference type="OrthoDB" id="4199794at2759"/>
<dbReference type="GO" id="GO:0003677">
    <property type="term" value="F:DNA binding"/>
    <property type="evidence" value="ECO:0007669"/>
    <property type="project" value="InterPro"/>
</dbReference>
<keyword evidence="5" id="KW-0067">ATP-binding</keyword>
<dbReference type="NCBIfam" id="NF001679">
    <property type="entry name" value="PRK00440.1"/>
    <property type="match status" value="1"/>
</dbReference>
<comment type="similarity">
    <text evidence="2">Belongs to the activator 1 small subunits family.</text>
</comment>
<dbReference type="CDD" id="cd00009">
    <property type="entry name" value="AAA"/>
    <property type="match status" value="1"/>
</dbReference>
<dbReference type="PANTHER" id="PTHR11669">
    <property type="entry name" value="REPLICATION FACTOR C / DNA POLYMERASE III GAMMA-TAU SUBUNIT"/>
    <property type="match status" value="1"/>
</dbReference>
<dbReference type="GO" id="GO:0016887">
    <property type="term" value="F:ATP hydrolysis activity"/>
    <property type="evidence" value="ECO:0007669"/>
    <property type="project" value="InterPro"/>
</dbReference>
<evidence type="ECO:0000256" key="1">
    <source>
        <dbReference type="ARBA" id="ARBA00004123"/>
    </source>
</evidence>
<dbReference type="InterPro" id="IPR027417">
    <property type="entry name" value="P-loop_NTPase"/>
</dbReference>
<dbReference type="GO" id="GO:0006261">
    <property type="term" value="P:DNA-templated DNA replication"/>
    <property type="evidence" value="ECO:0007669"/>
    <property type="project" value="TreeGrafter"/>
</dbReference>
<keyword evidence="6" id="KW-0539">Nucleus</keyword>
<dbReference type="InterPro" id="IPR003593">
    <property type="entry name" value="AAA+_ATPase"/>
</dbReference>
<reference evidence="9 10" key="1">
    <citation type="journal article" date="2018" name="Genome Biol. Evol.">
        <title>Multiple Roots of Fruiting Body Formation in Amoebozoa.</title>
        <authorList>
            <person name="Hillmann F."/>
            <person name="Forbes G."/>
            <person name="Novohradska S."/>
            <person name="Ferling I."/>
            <person name="Riege K."/>
            <person name="Groth M."/>
            <person name="Westermann M."/>
            <person name="Marz M."/>
            <person name="Spaller T."/>
            <person name="Winckler T."/>
            <person name="Schaap P."/>
            <person name="Glockner G."/>
        </authorList>
    </citation>
    <scope>NUCLEOTIDE SEQUENCE [LARGE SCALE GENOMIC DNA]</scope>
    <source>
        <strain evidence="9 10">Jena</strain>
    </source>
</reference>
<dbReference type="FunFam" id="3.40.50.300:FF:000107">
    <property type="entry name" value="Replication factor C subunit 4"/>
    <property type="match status" value="1"/>
</dbReference>
<dbReference type="FunFam" id="1.20.272.10:FF:000006">
    <property type="entry name" value="Replication factor C subunit 2"/>
    <property type="match status" value="1"/>
</dbReference>
<proteinExistence type="inferred from homology"/>
<evidence type="ECO:0000259" key="8">
    <source>
        <dbReference type="SMART" id="SM00382"/>
    </source>
</evidence>
<gene>
    <name evidence="9" type="ORF">PROFUN_03551</name>
</gene>
<dbReference type="GO" id="GO:0005663">
    <property type="term" value="C:DNA replication factor C complex"/>
    <property type="evidence" value="ECO:0007669"/>
    <property type="project" value="TreeGrafter"/>
</dbReference>
<sequence>MAAVDNTHLPWVEKYRPSEIKDVVGNEDTVSRLEIIAEEGNMPNLVISGPPGIGKTTSILCLAHALLGPSYKEAVLELNASDERGIDVVRNQIKMFAQKKVNLPAGRHKIVILDEADNMTEGAQQAMRRTMEVFSDSTRFALACNYSNKIIEPIQSRCAILRYTRLTDAQVSHIVRVSQRSDLSFKVLQRLMKVVEAEKVPHDMEGLEAIIFTAEGDMRQALNNLQATHSGFNFVNAENVFQVCDQPHPLVLKSLIDHCANAKFNEAHDLLEVLWQEGYSSSDIISTLFKVVKNQEMAETTKLYFIREIGLTHVKIVQGMNSLLQLSALIAHLCKLKNSES</sequence>
<dbReference type="InterPro" id="IPR003959">
    <property type="entry name" value="ATPase_AAA_core"/>
</dbReference>
<keyword evidence="10" id="KW-1185">Reference proteome</keyword>
<evidence type="ECO:0000313" key="10">
    <source>
        <dbReference type="Proteomes" id="UP000241769"/>
    </source>
</evidence>
<dbReference type="FunCoup" id="A0A2P6MSE4">
    <property type="interactions" value="490"/>
</dbReference>
<dbReference type="EMBL" id="MDYQ01000448">
    <property type="protein sequence ID" value="PRP74629.1"/>
    <property type="molecule type" value="Genomic_DNA"/>
</dbReference>
<comment type="subcellular location">
    <subcellularLocation>
        <location evidence="1">Nucleus</location>
    </subcellularLocation>
</comment>
<organism evidence="9 10">
    <name type="scientific">Planoprotostelium fungivorum</name>
    <dbReference type="NCBI Taxonomy" id="1890364"/>
    <lineage>
        <taxon>Eukaryota</taxon>
        <taxon>Amoebozoa</taxon>
        <taxon>Evosea</taxon>
        <taxon>Variosea</taxon>
        <taxon>Cavosteliida</taxon>
        <taxon>Cavosteliaceae</taxon>
        <taxon>Planoprotostelium</taxon>
    </lineage>
</organism>
<dbReference type="InterPro" id="IPR047854">
    <property type="entry name" value="RFC_lid"/>
</dbReference>
<evidence type="ECO:0000313" key="9">
    <source>
        <dbReference type="EMBL" id="PRP74629.1"/>
    </source>
</evidence>
<keyword evidence="4" id="KW-0547">Nucleotide-binding</keyword>